<dbReference type="RefSeq" id="XP_022086706.1">
    <property type="nucleotide sequence ID" value="XM_022231014.1"/>
</dbReference>
<dbReference type="KEGG" id="aplc:110977151"/>
<dbReference type="UniPathway" id="UPA00067">
    <property type="reaction ID" value="UER00123"/>
</dbReference>
<sequence>MVKRCSWLSNRELGQREKRKVTGILKAMIVTHSCNQPTISLPNSALSGVNVIAGNDYSGYSMYEARIKAGQSVSLRSPDNQHCVHHYYFITGCGKCKREGVKDEYYVGPDHVVALSSDVTHTLYVSAEGDMRVLVVYYPDLQVVYKSLELIRSLSELLGTDKDIAFGNGNSRRFIVKKDGFPLTITNTRVAAETSSKQEYRNHIEAAYYIHGSTTYYWQDDGDRWTHEQTKTDEKNGTNYFMNLHDKHEMITGEKDCFCICIFDPALNGDETHRFTEDGFSSYER</sequence>
<reference evidence="9" key="1">
    <citation type="submission" date="2025-08" db="UniProtKB">
        <authorList>
            <consortium name="RefSeq"/>
        </authorList>
    </citation>
    <scope>IDENTIFICATION</scope>
</reference>
<dbReference type="PANTHER" id="PTHR39289:SF1">
    <property type="entry name" value="L-ECTOINE SYNTHASE"/>
    <property type="match status" value="1"/>
</dbReference>
<evidence type="ECO:0000313" key="8">
    <source>
        <dbReference type="Proteomes" id="UP000694845"/>
    </source>
</evidence>
<evidence type="ECO:0000256" key="3">
    <source>
        <dbReference type="ARBA" id="ARBA00013192"/>
    </source>
</evidence>
<comment type="pathway">
    <text evidence="1">Amine and polyamine biosynthesis; ectoine biosynthesis; L-ectoine from L-aspartate 4-semialdehyde: step 3/3.</text>
</comment>
<dbReference type="SUPFAM" id="SSF51182">
    <property type="entry name" value="RmlC-like cupins"/>
    <property type="match status" value="1"/>
</dbReference>
<dbReference type="EC" id="4.2.1.108" evidence="3"/>
<evidence type="ECO:0000256" key="1">
    <source>
        <dbReference type="ARBA" id="ARBA00005181"/>
    </source>
</evidence>
<keyword evidence="5" id="KW-0456">Lyase</keyword>
<dbReference type="OrthoDB" id="10045788at2759"/>
<evidence type="ECO:0000313" key="9">
    <source>
        <dbReference type="RefSeq" id="XP_022086706.1"/>
    </source>
</evidence>
<evidence type="ECO:0000256" key="2">
    <source>
        <dbReference type="ARBA" id="ARBA00009637"/>
    </source>
</evidence>
<name>A0A8B7Y4B3_ACAPL</name>
<dbReference type="Pfam" id="PF06339">
    <property type="entry name" value="Ectoine_synth"/>
    <property type="match status" value="1"/>
</dbReference>
<dbReference type="GeneID" id="110977151"/>
<dbReference type="PANTHER" id="PTHR39289">
    <property type="match status" value="1"/>
</dbReference>
<proteinExistence type="inferred from homology"/>
<gene>
    <name evidence="9" type="primary">LOC110977151</name>
</gene>
<organism evidence="8 9">
    <name type="scientific">Acanthaster planci</name>
    <name type="common">Crown-of-thorns starfish</name>
    <dbReference type="NCBI Taxonomy" id="133434"/>
    <lineage>
        <taxon>Eukaryota</taxon>
        <taxon>Metazoa</taxon>
        <taxon>Echinodermata</taxon>
        <taxon>Eleutherozoa</taxon>
        <taxon>Asterozoa</taxon>
        <taxon>Asteroidea</taxon>
        <taxon>Valvatacea</taxon>
        <taxon>Valvatida</taxon>
        <taxon>Acanthasteridae</taxon>
        <taxon>Acanthaster</taxon>
    </lineage>
</organism>
<evidence type="ECO:0000256" key="7">
    <source>
        <dbReference type="ARBA" id="ARBA00048714"/>
    </source>
</evidence>
<evidence type="ECO:0000256" key="4">
    <source>
        <dbReference type="ARBA" id="ARBA00019707"/>
    </source>
</evidence>
<dbReference type="AlphaFoldDB" id="A0A8B7Y4B3"/>
<accession>A0A8B7Y4B3</accession>
<dbReference type="InterPro" id="IPR010462">
    <property type="entry name" value="Ectoine_synth"/>
</dbReference>
<dbReference type="OMA" id="CLYCQDD"/>
<evidence type="ECO:0000256" key="5">
    <source>
        <dbReference type="ARBA" id="ARBA00023239"/>
    </source>
</evidence>
<dbReference type="Gene3D" id="2.60.120.10">
    <property type="entry name" value="Jelly Rolls"/>
    <property type="match status" value="2"/>
</dbReference>
<evidence type="ECO:0000256" key="6">
    <source>
        <dbReference type="ARBA" id="ARBA00033271"/>
    </source>
</evidence>
<dbReference type="InterPro" id="IPR011051">
    <property type="entry name" value="RmlC_Cupin_sf"/>
</dbReference>
<comment type="catalytic activity">
    <reaction evidence="7">
        <text>(2S)-4-acetamido-2-aminobutanoate = L-ectoine + H2O</text>
        <dbReference type="Rhea" id="RHEA:17281"/>
        <dbReference type="ChEBI" id="CHEBI:15377"/>
        <dbReference type="ChEBI" id="CHEBI:58515"/>
        <dbReference type="ChEBI" id="CHEBI:58929"/>
        <dbReference type="EC" id="4.2.1.108"/>
    </reaction>
</comment>
<dbReference type="GO" id="GO:0019491">
    <property type="term" value="P:ectoine biosynthetic process"/>
    <property type="evidence" value="ECO:0007669"/>
    <property type="project" value="UniProtKB-UniPathway"/>
</dbReference>
<dbReference type="Proteomes" id="UP000694845">
    <property type="component" value="Unplaced"/>
</dbReference>
<dbReference type="InterPro" id="IPR014710">
    <property type="entry name" value="RmlC-like_jellyroll"/>
</dbReference>
<comment type="similarity">
    <text evidence="2">Belongs to the ectoine synthase family.</text>
</comment>
<protein>
    <recommendedName>
        <fullName evidence="4">L-ectoine synthase</fullName>
        <ecNumber evidence="3">4.2.1.108</ecNumber>
    </recommendedName>
    <alternativeName>
        <fullName evidence="6">N-acetyldiaminobutyrate dehydratase</fullName>
    </alternativeName>
</protein>
<keyword evidence="8" id="KW-1185">Reference proteome</keyword>
<dbReference type="GO" id="GO:0033990">
    <property type="term" value="F:ectoine synthase activity"/>
    <property type="evidence" value="ECO:0007669"/>
    <property type="project" value="UniProtKB-EC"/>
</dbReference>